<protein>
    <submittedName>
        <fullName evidence="1">Uncharacterized protein</fullName>
    </submittedName>
</protein>
<reference evidence="1" key="1">
    <citation type="journal article" date="2021" name="Proc. Natl. Acad. Sci. U.S.A.">
        <title>A Catalog of Tens of Thousands of Viruses from Human Metagenomes Reveals Hidden Associations with Chronic Diseases.</title>
        <authorList>
            <person name="Tisza M.J."/>
            <person name="Buck C.B."/>
        </authorList>
    </citation>
    <scope>NUCLEOTIDE SEQUENCE</scope>
    <source>
        <strain evidence="1">CtLnP14</strain>
    </source>
</reference>
<name>A0A8S5S8H5_9CAUD</name>
<organism evidence="1">
    <name type="scientific">Siphoviridae sp. ctLnP14</name>
    <dbReference type="NCBI Taxonomy" id="2827851"/>
    <lineage>
        <taxon>Viruses</taxon>
        <taxon>Duplodnaviria</taxon>
        <taxon>Heunggongvirae</taxon>
        <taxon>Uroviricota</taxon>
        <taxon>Caudoviricetes</taxon>
    </lineage>
</organism>
<proteinExistence type="predicted"/>
<accession>A0A8S5S8H5</accession>
<sequence length="33" mass="3924">MDDKEEILKYLEMASERELLLVLKYLKGLLRLG</sequence>
<evidence type="ECO:0000313" key="1">
    <source>
        <dbReference type="EMBL" id="DAF47115.1"/>
    </source>
</evidence>
<dbReference type="EMBL" id="BK032550">
    <property type="protein sequence ID" value="DAF47115.1"/>
    <property type="molecule type" value="Genomic_DNA"/>
</dbReference>